<keyword evidence="3" id="KW-1185">Reference proteome</keyword>
<dbReference type="Proteomes" id="UP000030437">
    <property type="component" value="Unassembled WGS sequence"/>
</dbReference>
<sequence length="182" mass="21165">MLKHRDLHETTELYNLLSHPAVFPYVRQKAASAEEYLFMTKQLIEEEQQGKTISRTITDDWGQPIGTISIFDVQEGAGFLGTWIGTPFQGKGYNQKAKYLFLSELFYEYDFHTVFLRIRKENERSKAAALKLPYVIDANESHPALYEEINAGKLQFDLYKIPKDLFYLTTAHERAEEEEQAM</sequence>
<reference evidence="2 3" key="1">
    <citation type="submission" date="2014-02" db="EMBL/GenBank/DDBJ databases">
        <title>Draft genome sequence of Lysinibacillus odysseyi NBRC 100172.</title>
        <authorList>
            <person name="Zhang F."/>
            <person name="Wang G."/>
            <person name="Zhang L."/>
        </authorList>
    </citation>
    <scope>NUCLEOTIDE SEQUENCE [LARGE SCALE GENOMIC DNA]</scope>
    <source>
        <strain evidence="2 3">NBRC 100172</strain>
    </source>
</reference>
<dbReference type="eggNOG" id="COG1670">
    <property type="taxonomic scope" value="Bacteria"/>
</dbReference>
<protein>
    <submittedName>
        <fullName evidence="2">Alanine acetyltransferase</fullName>
    </submittedName>
</protein>
<dbReference type="PANTHER" id="PTHR43792">
    <property type="entry name" value="GNAT FAMILY, PUTATIVE (AFU_ORTHOLOGUE AFUA_3G00765)-RELATED-RELATED"/>
    <property type="match status" value="1"/>
</dbReference>
<proteinExistence type="predicted"/>
<dbReference type="Pfam" id="PF13302">
    <property type="entry name" value="Acetyltransf_3"/>
    <property type="match status" value="1"/>
</dbReference>
<dbReference type="GO" id="GO:0016747">
    <property type="term" value="F:acyltransferase activity, transferring groups other than amino-acyl groups"/>
    <property type="evidence" value="ECO:0007669"/>
    <property type="project" value="InterPro"/>
</dbReference>
<keyword evidence="2" id="KW-0808">Transferase</keyword>
<dbReference type="InterPro" id="IPR016181">
    <property type="entry name" value="Acyl_CoA_acyltransferase"/>
</dbReference>
<comment type="caution">
    <text evidence="2">The sequence shown here is derived from an EMBL/GenBank/DDBJ whole genome shotgun (WGS) entry which is preliminary data.</text>
</comment>
<dbReference type="SUPFAM" id="SSF55729">
    <property type="entry name" value="Acyl-CoA N-acyltransferases (Nat)"/>
    <property type="match status" value="1"/>
</dbReference>
<dbReference type="AlphaFoldDB" id="A0A0A3IG88"/>
<evidence type="ECO:0000259" key="1">
    <source>
        <dbReference type="Pfam" id="PF13302"/>
    </source>
</evidence>
<dbReference type="STRING" id="1220589.CD32_21085"/>
<dbReference type="InterPro" id="IPR000182">
    <property type="entry name" value="GNAT_dom"/>
</dbReference>
<evidence type="ECO:0000313" key="3">
    <source>
        <dbReference type="Proteomes" id="UP000030437"/>
    </source>
</evidence>
<accession>A0A0A3IG88</accession>
<dbReference type="EMBL" id="JPVP01000060">
    <property type="protein sequence ID" value="KGR81823.1"/>
    <property type="molecule type" value="Genomic_DNA"/>
</dbReference>
<dbReference type="OrthoDB" id="2352097at2"/>
<organism evidence="2 3">
    <name type="scientific">Lysinibacillus odysseyi 34hs-1 = NBRC 100172</name>
    <dbReference type="NCBI Taxonomy" id="1220589"/>
    <lineage>
        <taxon>Bacteria</taxon>
        <taxon>Bacillati</taxon>
        <taxon>Bacillota</taxon>
        <taxon>Bacilli</taxon>
        <taxon>Bacillales</taxon>
        <taxon>Bacillaceae</taxon>
        <taxon>Lysinibacillus</taxon>
    </lineage>
</organism>
<dbReference type="PANTHER" id="PTHR43792:SF1">
    <property type="entry name" value="N-ACETYLTRANSFERASE DOMAIN-CONTAINING PROTEIN"/>
    <property type="match status" value="1"/>
</dbReference>
<gene>
    <name evidence="2" type="ORF">CD32_21085</name>
</gene>
<dbReference type="RefSeq" id="WP_036158768.1">
    <property type="nucleotide sequence ID" value="NZ_AVCX01000001.1"/>
</dbReference>
<dbReference type="InterPro" id="IPR051531">
    <property type="entry name" value="N-acetyltransferase"/>
</dbReference>
<feature type="domain" description="N-acetyltransferase" evidence="1">
    <location>
        <begin position="9"/>
        <end position="132"/>
    </location>
</feature>
<evidence type="ECO:0000313" key="2">
    <source>
        <dbReference type="EMBL" id="KGR81823.1"/>
    </source>
</evidence>
<dbReference type="Gene3D" id="3.40.630.30">
    <property type="match status" value="1"/>
</dbReference>
<name>A0A0A3IG88_9BACI</name>